<dbReference type="PANTHER" id="PTHR43667:SF1">
    <property type="entry name" value="CYCLOPROPANE-FATTY-ACYL-PHOSPHOLIPID SYNTHASE"/>
    <property type="match status" value="1"/>
</dbReference>
<evidence type="ECO:0000256" key="4">
    <source>
        <dbReference type="ARBA" id="ARBA00022691"/>
    </source>
</evidence>
<dbReference type="PIRSF" id="PIRSF003085">
    <property type="entry name" value="CMAS"/>
    <property type="match status" value="1"/>
</dbReference>
<keyword evidence="3" id="KW-0808">Transferase</keyword>
<evidence type="ECO:0000313" key="8">
    <source>
        <dbReference type="Proteomes" id="UP000238308"/>
    </source>
</evidence>
<accession>A0A2T0XEX0</accession>
<proteinExistence type="inferred from homology"/>
<evidence type="ECO:0000256" key="3">
    <source>
        <dbReference type="ARBA" id="ARBA00022679"/>
    </source>
</evidence>
<keyword evidence="5" id="KW-0443">Lipid metabolism</keyword>
<dbReference type="Pfam" id="PF02353">
    <property type="entry name" value="CMAS"/>
    <property type="match status" value="1"/>
</dbReference>
<name>A0A2T0XEX0_9BURK</name>
<evidence type="ECO:0000256" key="1">
    <source>
        <dbReference type="ARBA" id="ARBA00010815"/>
    </source>
</evidence>
<comment type="similarity">
    <text evidence="1">Belongs to the CFA/CMAS family.</text>
</comment>
<feature type="active site" evidence="6">
    <location>
        <position position="389"/>
    </location>
</feature>
<gene>
    <name evidence="7" type="ORF">BCM14_1932</name>
</gene>
<keyword evidence="8" id="KW-1185">Reference proteome</keyword>
<dbReference type="Proteomes" id="UP000238308">
    <property type="component" value="Unassembled WGS sequence"/>
</dbReference>
<protein>
    <submittedName>
        <fullName evidence="7">Cyclopropane-fatty-acyl-phospholipid synthase</fullName>
    </submittedName>
</protein>
<dbReference type="InterPro" id="IPR029063">
    <property type="entry name" value="SAM-dependent_MTases_sf"/>
</dbReference>
<evidence type="ECO:0000313" key="7">
    <source>
        <dbReference type="EMBL" id="PRY97472.1"/>
    </source>
</evidence>
<dbReference type="SUPFAM" id="SSF53335">
    <property type="entry name" value="S-adenosyl-L-methionine-dependent methyltransferases"/>
    <property type="match status" value="1"/>
</dbReference>
<keyword evidence="2" id="KW-0489">Methyltransferase</keyword>
<organism evidence="7 8">
    <name type="scientific">Jezberella montanilacus</name>
    <dbReference type="NCBI Taxonomy" id="323426"/>
    <lineage>
        <taxon>Bacteria</taxon>
        <taxon>Pseudomonadati</taxon>
        <taxon>Pseudomonadota</taxon>
        <taxon>Betaproteobacteria</taxon>
        <taxon>Burkholderiales</taxon>
        <taxon>Alcaligenaceae</taxon>
        <taxon>Jezberella</taxon>
    </lineage>
</organism>
<evidence type="ECO:0000256" key="2">
    <source>
        <dbReference type="ARBA" id="ARBA00022603"/>
    </source>
</evidence>
<dbReference type="CDD" id="cd02440">
    <property type="entry name" value="AdoMet_MTases"/>
    <property type="match status" value="1"/>
</dbReference>
<sequence>MQLLLTYSGTVLGDIGLNPFVHAIAEKLASLPVKLCLVMPDGMQLGDLSAPLKLHAKEKKVLMDLAAGDVGFIAADFVEGRCDIEGSMREVMAAAIALLPNNPALDAKASWFGHIIDRFISAARHSIERDAKQIQFHYDLSDEFYQLWLDPRRVYSCAYYRAPHLTLAQAQEAKLDLICRKLKLRPGERYLDVGSGWGALLLWAAENYGVDATGITLSKNQYAYVNKLIERKGLSGRVRVHLLDYRELNPAQPFDKISSVGMFEHVGRANMTRYFAQLKALLRPGGLILNHGITAATPDNPMIGHGMGDFIERYIFPGGELCHIGHVLAHMTDGGIEPLDVENLRPHYARTLWAWSDSLEQQLDAAAIVLPGERGQRAIKAYRIYLAGCALAFEQGWVSLHQIVGQHLATGRSDELDMPRDQAYPWRRDYIYS</sequence>
<dbReference type="GO" id="GO:0008610">
    <property type="term" value="P:lipid biosynthetic process"/>
    <property type="evidence" value="ECO:0007669"/>
    <property type="project" value="InterPro"/>
</dbReference>
<evidence type="ECO:0000256" key="6">
    <source>
        <dbReference type="PIRSR" id="PIRSR003085-1"/>
    </source>
</evidence>
<dbReference type="PANTHER" id="PTHR43667">
    <property type="entry name" value="CYCLOPROPANE-FATTY-ACYL-PHOSPHOLIPID SYNTHASE"/>
    <property type="match status" value="1"/>
</dbReference>
<dbReference type="AlphaFoldDB" id="A0A2T0XEX0"/>
<dbReference type="GO" id="GO:0008168">
    <property type="term" value="F:methyltransferase activity"/>
    <property type="evidence" value="ECO:0007669"/>
    <property type="project" value="UniProtKB-KW"/>
</dbReference>
<reference evidence="7 8" key="1">
    <citation type="submission" date="2018-03" db="EMBL/GenBank/DDBJ databases">
        <title>Genomic Encyclopedia of Type Strains, Phase III (KMG-III): the genomes of soil and plant-associated and newly described type strains.</title>
        <authorList>
            <person name="Whitman W."/>
        </authorList>
    </citation>
    <scope>NUCLEOTIDE SEQUENCE [LARGE SCALE GENOMIC DNA]</scope>
    <source>
        <strain evidence="7 8">MWH-P2sevCIIIb</strain>
    </source>
</reference>
<keyword evidence="4" id="KW-0949">S-adenosyl-L-methionine</keyword>
<dbReference type="Gene3D" id="3.40.50.150">
    <property type="entry name" value="Vaccinia Virus protein VP39"/>
    <property type="match status" value="1"/>
</dbReference>
<dbReference type="InterPro" id="IPR050723">
    <property type="entry name" value="CFA/CMAS"/>
</dbReference>
<dbReference type="InterPro" id="IPR003333">
    <property type="entry name" value="CMAS"/>
</dbReference>
<comment type="caution">
    <text evidence="7">The sequence shown here is derived from an EMBL/GenBank/DDBJ whole genome shotgun (WGS) entry which is preliminary data.</text>
</comment>
<dbReference type="GO" id="GO:0032259">
    <property type="term" value="P:methylation"/>
    <property type="evidence" value="ECO:0007669"/>
    <property type="project" value="UniProtKB-KW"/>
</dbReference>
<evidence type="ECO:0000256" key="5">
    <source>
        <dbReference type="ARBA" id="ARBA00023098"/>
    </source>
</evidence>
<dbReference type="EMBL" id="PVTV01000014">
    <property type="protein sequence ID" value="PRY97472.1"/>
    <property type="molecule type" value="Genomic_DNA"/>
</dbReference>